<keyword evidence="2" id="KW-1185">Reference proteome</keyword>
<reference evidence="2" key="1">
    <citation type="submission" date="2018-09" db="EMBL/GenBank/DDBJ databases">
        <authorList>
            <person name="Zhu H."/>
        </authorList>
    </citation>
    <scope>NUCLEOTIDE SEQUENCE [LARGE SCALE GENOMIC DNA]</scope>
    <source>
        <strain evidence="2">K2W31S-8</strain>
    </source>
</reference>
<sequence>MWGCNVTLAAAGHSVTLLLGVLTAVSVSTYVIDAISRFSAVYQALDILAAFHRWFGYALSPRQRSTSAAALVTGAAQVRLRHT</sequence>
<dbReference type="Proteomes" id="UP000265560">
    <property type="component" value="Chromosome"/>
</dbReference>
<dbReference type="OrthoDB" id="9808870at2"/>
<protein>
    <submittedName>
        <fullName evidence="1">Uncharacterized protein</fullName>
    </submittedName>
</protein>
<gene>
    <name evidence="1" type="ORF">D3880_10505</name>
</gene>
<dbReference type="InterPro" id="IPR032809">
    <property type="entry name" value="Put_HupE_UreJ"/>
</dbReference>
<proteinExistence type="predicted"/>
<evidence type="ECO:0000313" key="1">
    <source>
        <dbReference type="EMBL" id="AYC35067.1"/>
    </source>
</evidence>
<accession>A0A385Z9U0</accession>
<organism evidence="1 2">
    <name type="scientific">Pseudomonas cavernae</name>
    <dbReference type="NCBI Taxonomy" id="2320867"/>
    <lineage>
        <taxon>Bacteria</taxon>
        <taxon>Pseudomonadati</taxon>
        <taxon>Pseudomonadota</taxon>
        <taxon>Gammaproteobacteria</taxon>
        <taxon>Pseudomonadales</taxon>
        <taxon>Pseudomonadaceae</taxon>
        <taxon>Pseudomonas</taxon>
    </lineage>
</organism>
<dbReference type="AlphaFoldDB" id="A0A385Z9U0"/>
<dbReference type="Pfam" id="PF13795">
    <property type="entry name" value="HupE_UreJ_2"/>
    <property type="match status" value="1"/>
</dbReference>
<dbReference type="KEGG" id="pcav:D3880_10505"/>
<evidence type="ECO:0000313" key="2">
    <source>
        <dbReference type="Proteomes" id="UP000265560"/>
    </source>
</evidence>
<name>A0A385Z9U0_9PSED</name>
<dbReference type="EMBL" id="CP032419">
    <property type="protein sequence ID" value="AYC35067.1"/>
    <property type="molecule type" value="Genomic_DNA"/>
</dbReference>